<gene>
    <name evidence="1" type="ORF">HWQ14_16300</name>
</gene>
<dbReference type="InterPro" id="IPR021223">
    <property type="entry name" value="AbiGi"/>
</dbReference>
<evidence type="ECO:0000313" key="1">
    <source>
        <dbReference type="EMBL" id="QKZ99120.1"/>
    </source>
</evidence>
<name>A0A7H8UGX0_ENTCL</name>
<protein>
    <submittedName>
        <fullName evidence="1">Uncharacterized protein</fullName>
    </submittedName>
</protein>
<dbReference type="GeneID" id="83573614"/>
<evidence type="ECO:0000313" key="2">
    <source>
        <dbReference type="Proteomes" id="UP000509421"/>
    </source>
</evidence>
<dbReference type="Pfam" id="PF10899">
    <property type="entry name" value="AbiGi"/>
    <property type="match status" value="1"/>
</dbReference>
<sequence>MEKVAKKTKQKRSKSLHPSTIFHFTNNEEAFYSILTERRFKPFLARERITGIGSRRQFAVPMVSFCDIRLSQIDDHTFKYGEFGFGLTKTWAVKKKLHPVLYMEQGGGLFSNYNKRVRIIKNELLPLWNKRKKLNPTESKLFNALKDEYSDLYNLLRYMKNYKGKLVRPGEKDDDNYIFADEKEWRYVPEPFVGDMWPSLNLERVISYEDKKKFSEGFFDFSINFTLDDIKYILVPDDSYMLKVINCLSSSDSFDNEFISKILTMDKVINDF</sequence>
<dbReference type="EMBL" id="CP056117">
    <property type="protein sequence ID" value="QKZ99120.1"/>
    <property type="molecule type" value="Genomic_DNA"/>
</dbReference>
<dbReference type="Proteomes" id="UP000509421">
    <property type="component" value="Chromosome"/>
</dbReference>
<proteinExistence type="predicted"/>
<organism evidence="1 2">
    <name type="scientific">Enterobacter cloacae</name>
    <dbReference type="NCBI Taxonomy" id="550"/>
    <lineage>
        <taxon>Bacteria</taxon>
        <taxon>Pseudomonadati</taxon>
        <taxon>Pseudomonadota</taxon>
        <taxon>Gammaproteobacteria</taxon>
        <taxon>Enterobacterales</taxon>
        <taxon>Enterobacteriaceae</taxon>
        <taxon>Enterobacter</taxon>
        <taxon>Enterobacter cloacae complex</taxon>
    </lineage>
</organism>
<dbReference type="RefSeq" id="WP_103798342.1">
    <property type="nucleotide sequence ID" value="NZ_CP056117.1"/>
</dbReference>
<reference evidence="1 2" key="1">
    <citation type="submission" date="2020-06" db="EMBL/GenBank/DDBJ databases">
        <title>Long-read sequencing of DSM26481-BlokeschLab.</title>
        <authorList>
            <person name="Blokesch M."/>
        </authorList>
    </citation>
    <scope>NUCLEOTIDE SEQUENCE [LARGE SCALE GENOMIC DNA]</scope>
    <source>
        <strain evidence="1 2">DSM 26481</strain>
    </source>
</reference>
<accession>A0A7H8UGX0</accession>
<dbReference type="AlphaFoldDB" id="A0A7H8UGX0"/>